<feature type="domain" description="HAT C-terminal dimerisation" evidence="7">
    <location>
        <begin position="666"/>
        <end position="732"/>
    </location>
</feature>
<accession>A0A922N0N4</accession>
<keyword evidence="2" id="KW-0479">Metal-binding</keyword>
<sequence>MPPTKRASDDLTRPKRRVKSSTARGTVSQPIAVDSQLSPRRALVEASQASTFESQLRESRPEDAIVAPTEGSERVTAAPDNETLQEALDASLMDDFEGIDWGRLRMYIKPLSSQKSRKSWIYRYGYRVALLKDPSKLYFVCRYCYEHKYTDTGVGIYETTLSTSSAQRHLELPKRGHGHSKSAVAAKPTWLQRLLKDGNNSVSQKNNHPLSEFETPAFRRLLEAANPLAERALWTSHVSVSQYVARLYKHLKPRVILQLSQALSKVHLSFDGWTTKGGKRGFLGVVAHFVDSRGDLQDLPIALPQLTGAHSGERMAEVVIKTLQDFKITSQSIGYFVLDNAPNNDSTVAILAQEYGFNATHRRLRCGPHTLNLIGQTLLWGKGSAALFDNDVQELTDEHDFIEEWRRVGPLGVLLSIMNYIKTPQQHKLFEDFQRLAHTELPSSASADDRKILEPVKPVVTRWNSYYSCFERAVKLQFAVNAYATHHIQRVQREDTFAQSRGNKLSVAQPWMRSDGLTGADWAVITEYMDILKPLKTSTKRLEGRGKSGSFGAIAEIIPIFEYLLTYYEQRVNAYEAVNYNEHDESPEDHIAINLRAAWQKADDYYSKLDDSPAYYAATILHPIDIDDAIDSILNPSTASSLTDDEDEFKRWKRSEPAAKRGTEHADNPIKYWVSMRDCYPSLSKLALDVLSIPASSCECERLFSDLGDLLEPRRRRLGPQLLAAIQCVRRWQRAGLGGDDEVVEEEAANDDNMELLCGLATWDDETQH</sequence>
<proteinExistence type="predicted"/>
<dbReference type="SUPFAM" id="SSF53098">
    <property type="entry name" value="Ribonuclease H-like"/>
    <property type="match status" value="1"/>
</dbReference>
<evidence type="ECO:0000256" key="5">
    <source>
        <dbReference type="ARBA" id="ARBA00023242"/>
    </source>
</evidence>
<dbReference type="AlphaFoldDB" id="A0A922N0N4"/>
<dbReference type="GO" id="GO:0005634">
    <property type="term" value="C:nucleus"/>
    <property type="evidence" value="ECO:0007669"/>
    <property type="project" value="UniProtKB-SubCell"/>
</dbReference>
<dbReference type="Pfam" id="PF05699">
    <property type="entry name" value="Dimer_Tnp_hAT"/>
    <property type="match status" value="1"/>
</dbReference>
<dbReference type="PANTHER" id="PTHR46481:SF10">
    <property type="entry name" value="ZINC FINGER BED DOMAIN-CONTAINING PROTEIN 39"/>
    <property type="match status" value="1"/>
</dbReference>
<comment type="subcellular location">
    <subcellularLocation>
        <location evidence="1">Nucleus</location>
    </subcellularLocation>
</comment>
<organism evidence="8 9">
    <name type="scientific">Pyrenophora tritici-repentis</name>
    <dbReference type="NCBI Taxonomy" id="45151"/>
    <lineage>
        <taxon>Eukaryota</taxon>
        <taxon>Fungi</taxon>
        <taxon>Dikarya</taxon>
        <taxon>Ascomycota</taxon>
        <taxon>Pezizomycotina</taxon>
        <taxon>Dothideomycetes</taxon>
        <taxon>Pleosporomycetidae</taxon>
        <taxon>Pleosporales</taxon>
        <taxon>Pleosporineae</taxon>
        <taxon>Pleosporaceae</taxon>
        <taxon>Pyrenophora</taxon>
    </lineage>
</organism>
<keyword evidence="5" id="KW-0539">Nucleus</keyword>
<keyword evidence="3" id="KW-0863">Zinc-finger</keyword>
<name>A0A922N0N4_9PLEO</name>
<evidence type="ECO:0000256" key="6">
    <source>
        <dbReference type="SAM" id="MobiDB-lite"/>
    </source>
</evidence>
<evidence type="ECO:0000313" key="9">
    <source>
        <dbReference type="Proteomes" id="UP000249757"/>
    </source>
</evidence>
<protein>
    <submittedName>
        <fullName evidence="8">Dimer-Tnp-hAT dimerization containing protein</fullName>
    </submittedName>
</protein>
<dbReference type="GO" id="GO:0046983">
    <property type="term" value="F:protein dimerization activity"/>
    <property type="evidence" value="ECO:0007669"/>
    <property type="project" value="InterPro"/>
</dbReference>
<evidence type="ECO:0000256" key="1">
    <source>
        <dbReference type="ARBA" id="ARBA00004123"/>
    </source>
</evidence>
<feature type="region of interest" description="Disordered" evidence="6">
    <location>
        <begin position="1"/>
        <end position="62"/>
    </location>
</feature>
<dbReference type="InterPro" id="IPR008906">
    <property type="entry name" value="HATC_C_dom"/>
</dbReference>
<evidence type="ECO:0000313" key="8">
    <source>
        <dbReference type="EMBL" id="KAI1507173.1"/>
    </source>
</evidence>
<keyword evidence="4" id="KW-0862">Zinc</keyword>
<evidence type="ECO:0000256" key="2">
    <source>
        <dbReference type="ARBA" id="ARBA00022723"/>
    </source>
</evidence>
<feature type="compositionally biased region" description="Polar residues" evidence="6">
    <location>
        <begin position="20"/>
        <end position="29"/>
    </location>
</feature>
<reference evidence="9" key="1">
    <citation type="journal article" date="2022" name="Microb. Genom.">
        <title>A global pangenome for the wheat fungal pathogen Pyrenophora tritici-repentis and prediction of effector protein structural homology.</title>
        <authorList>
            <person name="Moolhuijzen P.M."/>
            <person name="See P.T."/>
            <person name="Shi G."/>
            <person name="Powell H.R."/>
            <person name="Cockram J."/>
            <person name="Jorgensen L.N."/>
            <person name="Benslimane H."/>
            <person name="Strelkov S.E."/>
            <person name="Turner J."/>
            <person name="Liu Z."/>
            <person name="Moffat C.S."/>
        </authorList>
    </citation>
    <scope>NUCLEOTIDE SEQUENCE [LARGE SCALE GENOMIC DNA]</scope>
</reference>
<dbReference type="EMBL" id="NRDI02000053">
    <property type="protein sequence ID" value="KAI1507173.1"/>
    <property type="molecule type" value="Genomic_DNA"/>
</dbReference>
<comment type="caution">
    <text evidence="8">The sequence shown here is derived from an EMBL/GenBank/DDBJ whole genome shotgun (WGS) entry which is preliminary data.</text>
</comment>
<gene>
    <name evidence="8" type="ORF">Ptr86124_013891</name>
</gene>
<dbReference type="InterPro" id="IPR012337">
    <property type="entry name" value="RNaseH-like_sf"/>
</dbReference>
<dbReference type="Proteomes" id="UP000249757">
    <property type="component" value="Unassembled WGS sequence"/>
</dbReference>
<dbReference type="InterPro" id="IPR052035">
    <property type="entry name" value="ZnF_BED_domain_contain"/>
</dbReference>
<dbReference type="GO" id="GO:0008270">
    <property type="term" value="F:zinc ion binding"/>
    <property type="evidence" value="ECO:0007669"/>
    <property type="project" value="UniProtKB-KW"/>
</dbReference>
<evidence type="ECO:0000256" key="3">
    <source>
        <dbReference type="ARBA" id="ARBA00022771"/>
    </source>
</evidence>
<dbReference type="PANTHER" id="PTHR46481">
    <property type="entry name" value="ZINC FINGER BED DOMAIN-CONTAINING PROTEIN 4"/>
    <property type="match status" value="1"/>
</dbReference>
<keyword evidence="9" id="KW-1185">Reference proteome</keyword>
<evidence type="ECO:0000259" key="7">
    <source>
        <dbReference type="Pfam" id="PF05699"/>
    </source>
</evidence>
<feature type="compositionally biased region" description="Basic and acidic residues" evidence="6">
    <location>
        <begin position="1"/>
        <end position="13"/>
    </location>
</feature>
<evidence type="ECO:0000256" key="4">
    <source>
        <dbReference type="ARBA" id="ARBA00022833"/>
    </source>
</evidence>